<dbReference type="EC" id="4.2.1.75" evidence="3 9"/>
<dbReference type="UniPathway" id="UPA00251">
    <property type="reaction ID" value="UER00320"/>
</dbReference>
<evidence type="ECO:0000256" key="2">
    <source>
        <dbReference type="ARBA" id="ARBA00008133"/>
    </source>
</evidence>
<proteinExistence type="inferred from homology"/>
<evidence type="ECO:0000256" key="9">
    <source>
        <dbReference type="RuleBase" id="RU366031"/>
    </source>
</evidence>
<accession>A0A151Y5W4</accession>
<dbReference type="PANTHER" id="PTHR38042:SF1">
    <property type="entry name" value="UROPORPHYRINOGEN-III SYNTHASE, CHLOROPLASTIC"/>
    <property type="match status" value="1"/>
</dbReference>
<reference evidence="11 12" key="1">
    <citation type="submission" date="2016-03" db="EMBL/GenBank/DDBJ databases">
        <title>Acinetobacter genomospecies 28 strain ANC 4149.</title>
        <authorList>
            <person name="Radolfova-Krizova L."/>
            <person name="Nemec A."/>
        </authorList>
    </citation>
    <scope>NUCLEOTIDE SEQUENCE [LARGE SCALE GENOMIC DNA]</scope>
    <source>
        <strain evidence="11 12">ANC 4149</strain>
    </source>
</reference>
<evidence type="ECO:0000256" key="8">
    <source>
        <dbReference type="ARBA" id="ARBA00048617"/>
    </source>
</evidence>
<dbReference type="GO" id="GO:0006780">
    <property type="term" value="P:uroporphyrinogen III biosynthetic process"/>
    <property type="evidence" value="ECO:0007669"/>
    <property type="project" value="UniProtKB-UniRule"/>
</dbReference>
<evidence type="ECO:0000256" key="6">
    <source>
        <dbReference type="ARBA" id="ARBA00037589"/>
    </source>
</evidence>
<dbReference type="STRING" id="1806892.AZH43_05925"/>
<dbReference type="Pfam" id="PF02602">
    <property type="entry name" value="HEM4"/>
    <property type="match status" value="1"/>
</dbReference>
<evidence type="ECO:0000256" key="4">
    <source>
        <dbReference type="ARBA" id="ARBA00023239"/>
    </source>
</evidence>
<name>A0A151Y5W4_9GAMM</name>
<evidence type="ECO:0000259" key="10">
    <source>
        <dbReference type="Pfam" id="PF02602"/>
    </source>
</evidence>
<comment type="caution">
    <text evidence="11">The sequence shown here is derived from an EMBL/GenBank/DDBJ whole genome shotgun (WGS) entry which is preliminary data.</text>
</comment>
<keyword evidence="4 9" id="KW-0456">Lyase</keyword>
<dbReference type="PANTHER" id="PTHR38042">
    <property type="entry name" value="UROPORPHYRINOGEN-III SYNTHASE, CHLOROPLASTIC"/>
    <property type="match status" value="1"/>
</dbReference>
<dbReference type="GO" id="GO:0006782">
    <property type="term" value="P:protoporphyrinogen IX biosynthetic process"/>
    <property type="evidence" value="ECO:0007669"/>
    <property type="project" value="UniProtKB-UniRule"/>
</dbReference>
<dbReference type="SUPFAM" id="SSF69618">
    <property type="entry name" value="HemD-like"/>
    <property type="match status" value="1"/>
</dbReference>
<sequence>MLFLNTRPAERAAALTQFLKAHQVDVLDLPLLELAPMPWSESLKALYAGLASVQIIVAVSPSAVTYGMQGLERAGLTADSISHVQWIAVGDATAQALKDYGFSSHVPEVETSEGMLDLPLLYKLAPNVKIAFWRGEGGRQFMMNSLHEKGIELLNFVLYWRKCPEHASRILTKNLLRLQRQQGYCMLVTSEASWRNWQMLIAEHSEVLHYAHFLVLGERLFHLLEQDRQAHQYLFHIYQLNDLRKESILKQIAAVQGTP</sequence>
<dbReference type="RefSeq" id="WP_067665994.1">
    <property type="nucleotide sequence ID" value="NZ_CBCSIK010000003.1"/>
</dbReference>
<dbReference type="InterPro" id="IPR039793">
    <property type="entry name" value="UROS/Hem4"/>
</dbReference>
<evidence type="ECO:0000256" key="7">
    <source>
        <dbReference type="ARBA" id="ARBA00040167"/>
    </source>
</evidence>
<evidence type="ECO:0000256" key="5">
    <source>
        <dbReference type="ARBA" id="ARBA00023244"/>
    </source>
</evidence>
<dbReference type="GO" id="GO:0004852">
    <property type="term" value="F:uroporphyrinogen-III synthase activity"/>
    <property type="evidence" value="ECO:0007669"/>
    <property type="project" value="UniProtKB-UniRule"/>
</dbReference>
<comment type="function">
    <text evidence="6 9">Catalyzes cyclization of the linear tetrapyrrole, hydroxymethylbilane, to the macrocyclic uroporphyrinogen III.</text>
</comment>
<comment type="similarity">
    <text evidence="2 9">Belongs to the uroporphyrinogen-III synthase family.</text>
</comment>
<keyword evidence="5 9" id="KW-0627">Porphyrin biosynthesis</keyword>
<dbReference type="EMBL" id="LUAW01000006">
    <property type="protein sequence ID" value="KYQ73380.1"/>
    <property type="molecule type" value="Genomic_DNA"/>
</dbReference>
<dbReference type="Proteomes" id="UP000076276">
    <property type="component" value="Unassembled WGS sequence"/>
</dbReference>
<organism evidence="11 12">
    <name type="scientific">Acinetobacter pragensis</name>
    <dbReference type="NCBI Taxonomy" id="1806892"/>
    <lineage>
        <taxon>Bacteria</taxon>
        <taxon>Pseudomonadati</taxon>
        <taxon>Pseudomonadota</taxon>
        <taxon>Gammaproteobacteria</taxon>
        <taxon>Moraxellales</taxon>
        <taxon>Moraxellaceae</taxon>
        <taxon>Acinetobacter</taxon>
    </lineage>
</organism>
<protein>
    <recommendedName>
        <fullName evidence="7 9">Uroporphyrinogen-III synthase</fullName>
        <ecNumber evidence="3 9">4.2.1.75</ecNumber>
    </recommendedName>
</protein>
<evidence type="ECO:0000256" key="1">
    <source>
        <dbReference type="ARBA" id="ARBA00004772"/>
    </source>
</evidence>
<keyword evidence="12" id="KW-1185">Reference proteome</keyword>
<comment type="catalytic activity">
    <reaction evidence="8 9">
        <text>hydroxymethylbilane = uroporphyrinogen III + H2O</text>
        <dbReference type="Rhea" id="RHEA:18965"/>
        <dbReference type="ChEBI" id="CHEBI:15377"/>
        <dbReference type="ChEBI" id="CHEBI:57308"/>
        <dbReference type="ChEBI" id="CHEBI:57845"/>
        <dbReference type="EC" id="4.2.1.75"/>
    </reaction>
</comment>
<dbReference type="OrthoDB" id="9787650at2"/>
<dbReference type="InterPro" id="IPR003754">
    <property type="entry name" value="4pyrrol_synth_uPrphyn_synth"/>
</dbReference>
<dbReference type="AlphaFoldDB" id="A0A151Y5W4"/>
<comment type="pathway">
    <text evidence="1 9">Porphyrin-containing compound metabolism; protoporphyrin-IX biosynthesis; coproporphyrinogen-III from 5-aminolevulinate: step 3/4.</text>
</comment>
<dbReference type="InterPro" id="IPR036108">
    <property type="entry name" value="4pyrrol_syn_uPrphyn_synt_sf"/>
</dbReference>
<evidence type="ECO:0000313" key="11">
    <source>
        <dbReference type="EMBL" id="KYQ73380.1"/>
    </source>
</evidence>
<dbReference type="CDD" id="cd06578">
    <property type="entry name" value="HemD"/>
    <property type="match status" value="1"/>
</dbReference>
<gene>
    <name evidence="11" type="ORF">AZH43_05925</name>
</gene>
<evidence type="ECO:0000313" key="12">
    <source>
        <dbReference type="Proteomes" id="UP000076276"/>
    </source>
</evidence>
<evidence type="ECO:0000256" key="3">
    <source>
        <dbReference type="ARBA" id="ARBA00013109"/>
    </source>
</evidence>
<feature type="domain" description="Tetrapyrrole biosynthesis uroporphyrinogen III synthase" evidence="10">
    <location>
        <begin position="15"/>
        <end position="226"/>
    </location>
</feature>
<dbReference type="Gene3D" id="3.40.50.10090">
    <property type="match status" value="2"/>
</dbReference>